<reference evidence="3" key="1">
    <citation type="submission" date="2023-07" db="EMBL/GenBank/DDBJ databases">
        <title>Molecular identification of indigenous halophilic bacteria isolated from red sea cost, biodegradation of synthetic dyes and assessment of degraded metabolite toxicity.</title>
        <authorList>
            <person name="Chaieb K."/>
            <person name="Altayb H.N."/>
        </authorList>
    </citation>
    <scope>NUCLEOTIDE SEQUENCE [LARGE SCALE GENOMIC DNA]</scope>
    <source>
        <strain evidence="3">K20</strain>
    </source>
</reference>
<gene>
    <name evidence="2" type="ORF">LDJ79_00970</name>
</gene>
<organism evidence="2 3">
    <name type="scientific">Vibrio tritonius</name>
    <dbReference type="NCBI Taxonomy" id="1435069"/>
    <lineage>
        <taxon>Bacteria</taxon>
        <taxon>Pseudomonadati</taxon>
        <taxon>Pseudomonadota</taxon>
        <taxon>Gammaproteobacteria</taxon>
        <taxon>Vibrionales</taxon>
        <taxon>Vibrionaceae</taxon>
        <taxon>Vibrio</taxon>
    </lineage>
</organism>
<proteinExistence type="predicted"/>
<dbReference type="Proteomes" id="UP001199044">
    <property type="component" value="Unassembled WGS sequence"/>
</dbReference>
<feature type="signal peptide" evidence="1">
    <location>
        <begin position="1"/>
        <end position="22"/>
    </location>
</feature>
<protein>
    <submittedName>
        <fullName evidence="2">Uncharacterized protein</fullName>
    </submittedName>
</protein>
<evidence type="ECO:0000256" key="1">
    <source>
        <dbReference type="SAM" id="SignalP"/>
    </source>
</evidence>
<dbReference type="EMBL" id="JAIWIU010000005">
    <property type="protein sequence ID" value="MCA2014661.1"/>
    <property type="molecule type" value="Genomic_DNA"/>
</dbReference>
<keyword evidence="1" id="KW-0732">Signal</keyword>
<dbReference type="PROSITE" id="PS51257">
    <property type="entry name" value="PROKAR_LIPOPROTEIN"/>
    <property type="match status" value="1"/>
</dbReference>
<keyword evidence="3" id="KW-1185">Reference proteome</keyword>
<evidence type="ECO:0000313" key="3">
    <source>
        <dbReference type="Proteomes" id="UP001199044"/>
    </source>
</evidence>
<feature type="chain" id="PRO_5047173872" evidence="1">
    <location>
        <begin position="23"/>
        <end position="356"/>
    </location>
</feature>
<comment type="caution">
    <text evidence="2">The sequence shown here is derived from an EMBL/GenBank/DDBJ whole genome shotgun (WGS) entry which is preliminary data.</text>
</comment>
<evidence type="ECO:0000313" key="2">
    <source>
        <dbReference type="EMBL" id="MCA2014661.1"/>
    </source>
</evidence>
<sequence>MKHHHFSAVVCTLLLLAGCANRAERLSPQQLQSSDGLWLKKNVLGPAYPDVEYTTLMVPRGSQTITAANKLADELGIEFVEWDNRLNPYAYKQQRSENIRLNFDDPQSSFLQLFERSGLLPLYKSDINTITIYPFSAKELIDKPTIFTPMFNRSAIQRDRIQTERTKQIAAEEHWHQYYYYRGFTIKDTIDAWAKHAGYSSVVWYVNDPRTTQFLFNKVDKEDSCIGKQPIDVIRKFITDQKNIHLDNDIVLSAVVEPKTNRLLMIPYAENEAVQSFNVEATNVKSNLKRAAQTYGYTILYNATNYEVPIPYVTVLSRFVHTSISDLIQQYPLDIEVIDSSKIIKITNRDMPNETK</sequence>
<dbReference type="RefSeq" id="WP_225249282.1">
    <property type="nucleotide sequence ID" value="NZ_JAIWIU010000005.1"/>
</dbReference>
<accession>A0ABS7YIG0</accession>
<name>A0ABS7YIG0_9VIBR</name>